<comment type="caution">
    <text evidence="4">The sequence shown here is derived from an EMBL/GenBank/DDBJ whole genome shotgun (WGS) entry which is preliminary data.</text>
</comment>
<dbReference type="PANTHER" id="PTHR30404">
    <property type="entry name" value="N-ACETYLMURAMOYL-L-ALANINE AMIDASE"/>
    <property type="match status" value="1"/>
</dbReference>
<keyword evidence="5" id="KW-1185">Reference proteome</keyword>
<dbReference type="PANTHER" id="PTHR30404:SF8">
    <property type="entry name" value="AUTOLYSIN PH-RELATED"/>
    <property type="match status" value="1"/>
</dbReference>
<evidence type="ECO:0000256" key="1">
    <source>
        <dbReference type="ARBA" id="ARBA00001561"/>
    </source>
</evidence>
<dbReference type="SUPFAM" id="SSF53187">
    <property type="entry name" value="Zn-dependent exopeptidases"/>
    <property type="match status" value="1"/>
</dbReference>
<feature type="domain" description="MurNAc-LAA" evidence="3">
    <location>
        <begin position="62"/>
        <end position="181"/>
    </location>
</feature>
<protein>
    <recommendedName>
        <fullName evidence="2">N-acetylmuramoyl-L-alanine amidase</fullName>
        <ecNumber evidence="2">3.5.1.28</ecNumber>
    </recommendedName>
</protein>
<dbReference type="CDD" id="cd02696">
    <property type="entry name" value="MurNAc-LAA"/>
    <property type="match status" value="1"/>
</dbReference>
<name>A0ABY0QZT9_9FLAO</name>
<organism evidence="4 5">
    <name type="scientific">Chryseobacterium taihuense</name>
    <dbReference type="NCBI Taxonomy" id="1141221"/>
    <lineage>
        <taxon>Bacteria</taxon>
        <taxon>Pseudomonadati</taxon>
        <taxon>Bacteroidota</taxon>
        <taxon>Flavobacteriia</taxon>
        <taxon>Flavobacteriales</taxon>
        <taxon>Weeksellaceae</taxon>
        <taxon>Chryseobacterium group</taxon>
        <taxon>Chryseobacterium</taxon>
    </lineage>
</organism>
<dbReference type="InterPro" id="IPR050695">
    <property type="entry name" value="N-acetylmuramoyl_amidase_3"/>
</dbReference>
<proteinExistence type="predicted"/>
<dbReference type="InterPro" id="IPR002508">
    <property type="entry name" value="MurNAc-LAA_cat"/>
</dbReference>
<dbReference type="SMART" id="SM00646">
    <property type="entry name" value="Ami_3"/>
    <property type="match status" value="1"/>
</dbReference>
<dbReference type="EMBL" id="FNHD01000016">
    <property type="protein sequence ID" value="SDM18273.1"/>
    <property type="molecule type" value="Genomic_DNA"/>
</dbReference>
<dbReference type="Gene3D" id="3.40.630.40">
    <property type="entry name" value="Zn-dependent exopeptidases"/>
    <property type="match status" value="1"/>
</dbReference>
<evidence type="ECO:0000256" key="2">
    <source>
        <dbReference type="ARBA" id="ARBA00011901"/>
    </source>
</evidence>
<accession>A0ABY0QZT9</accession>
<gene>
    <name evidence="4" type="ORF">SAMN05216273_11618</name>
</gene>
<sequence>MIQFSPLRIFLSAGHHDKDPGAVANGYKEADVTKLIRDSIVRNSEDKNIVVDKDWETNRQYQNRIKPGAGSVIFDIHLNAAANNTTRGVESYVNRKDFANKNSASYKMADEVNLFLSKELGIKNRGVKPENSSQHSTIGILNLGSGIAVLVEVDFITGTGAVENIMVKKDIIGKGLAKILKKYDDLVQ</sequence>
<comment type="catalytic activity">
    <reaction evidence="1">
        <text>Hydrolyzes the link between N-acetylmuramoyl residues and L-amino acid residues in certain cell-wall glycopeptides.</text>
        <dbReference type="EC" id="3.5.1.28"/>
    </reaction>
</comment>
<evidence type="ECO:0000313" key="5">
    <source>
        <dbReference type="Proteomes" id="UP000199242"/>
    </source>
</evidence>
<dbReference type="EC" id="3.5.1.28" evidence="2"/>
<evidence type="ECO:0000313" key="4">
    <source>
        <dbReference type="EMBL" id="SDM18273.1"/>
    </source>
</evidence>
<dbReference type="Pfam" id="PF01520">
    <property type="entry name" value="Amidase_3"/>
    <property type="match status" value="1"/>
</dbReference>
<dbReference type="RefSeq" id="WP_089745035.1">
    <property type="nucleotide sequence ID" value="NZ_FNHD01000016.1"/>
</dbReference>
<reference evidence="4 5" key="1">
    <citation type="submission" date="2016-10" db="EMBL/GenBank/DDBJ databases">
        <authorList>
            <person name="Varghese N."/>
            <person name="Submissions S."/>
        </authorList>
    </citation>
    <scope>NUCLEOTIDE SEQUENCE [LARGE SCALE GENOMIC DNA]</scope>
    <source>
        <strain evidence="4 5">CGMCC 1.10941</strain>
    </source>
</reference>
<dbReference type="Proteomes" id="UP000199242">
    <property type="component" value="Unassembled WGS sequence"/>
</dbReference>
<evidence type="ECO:0000259" key="3">
    <source>
        <dbReference type="SMART" id="SM00646"/>
    </source>
</evidence>